<dbReference type="AlphaFoldDB" id="A0A7X0JR13"/>
<evidence type="ECO:0000256" key="4">
    <source>
        <dbReference type="SAM" id="SignalP"/>
    </source>
</evidence>
<dbReference type="InterPro" id="IPR019734">
    <property type="entry name" value="TPR_rpt"/>
</dbReference>
<dbReference type="Pfam" id="PF07719">
    <property type="entry name" value="TPR_2"/>
    <property type="match status" value="1"/>
</dbReference>
<dbReference type="InterPro" id="IPR013105">
    <property type="entry name" value="TPR_2"/>
</dbReference>
<dbReference type="RefSeq" id="WP_166852329.1">
    <property type="nucleotide sequence ID" value="NZ_JAAONY010000001.1"/>
</dbReference>
<evidence type="ECO:0000313" key="6">
    <source>
        <dbReference type="EMBL" id="MBB6520073.1"/>
    </source>
</evidence>
<name>A0A7X0JR13_9GAMM</name>
<dbReference type="Pfam" id="PF13181">
    <property type="entry name" value="TPR_8"/>
    <property type="match status" value="1"/>
</dbReference>
<gene>
    <name evidence="6" type="ORF">HNR48_000351</name>
</gene>
<dbReference type="InterPro" id="IPR026000">
    <property type="entry name" value="Apc5_dom"/>
</dbReference>
<accession>A0A7X0JR13</accession>
<keyword evidence="1" id="KW-0677">Repeat</keyword>
<reference evidence="6 7" key="1">
    <citation type="submission" date="2020-08" db="EMBL/GenBank/DDBJ databases">
        <title>Genomic Encyclopedia of Type Strains, Phase IV (KMG-IV): sequencing the most valuable type-strain genomes for metagenomic binning, comparative biology and taxonomic classification.</title>
        <authorList>
            <person name="Goeker M."/>
        </authorList>
    </citation>
    <scope>NUCLEOTIDE SEQUENCE [LARGE SCALE GENOMIC DNA]</scope>
    <source>
        <strain evidence="6 7">DSM 22368</strain>
    </source>
</reference>
<organism evidence="6 7">
    <name type="scientific">Pseudoteredinibacter isoporae</name>
    <dbReference type="NCBI Taxonomy" id="570281"/>
    <lineage>
        <taxon>Bacteria</taxon>
        <taxon>Pseudomonadati</taxon>
        <taxon>Pseudomonadota</taxon>
        <taxon>Gammaproteobacteria</taxon>
        <taxon>Cellvibrionales</taxon>
        <taxon>Cellvibrionaceae</taxon>
        <taxon>Pseudoteredinibacter</taxon>
    </lineage>
</organism>
<feature type="domain" description="Anaphase-promoting complex subunit 5" evidence="5">
    <location>
        <begin position="112"/>
        <end position="157"/>
    </location>
</feature>
<keyword evidence="7" id="KW-1185">Reference proteome</keyword>
<dbReference type="SMART" id="SM00028">
    <property type="entry name" value="TPR"/>
    <property type="match status" value="6"/>
</dbReference>
<dbReference type="PANTHER" id="PTHR44943:SF8">
    <property type="entry name" value="TPR REPEAT-CONTAINING PROTEIN MJ0263"/>
    <property type="match status" value="1"/>
</dbReference>
<evidence type="ECO:0000256" key="1">
    <source>
        <dbReference type="ARBA" id="ARBA00022737"/>
    </source>
</evidence>
<dbReference type="InterPro" id="IPR011990">
    <property type="entry name" value="TPR-like_helical_dom_sf"/>
</dbReference>
<dbReference type="Gene3D" id="1.25.40.10">
    <property type="entry name" value="Tetratricopeptide repeat domain"/>
    <property type="match status" value="3"/>
</dbReference>
<evidence type="ECO:0000256" key="3">
    <source>
        <dbReference type="PROSITE-ProRule" id="PRU00339"/>
    </source>
</evidence>
<dbReference type="Pfam" id="PF12862">
    <property type="entry name" value="ANAPC5"/>
    <property type="match status" value="1"/>
</dbReference>
<dbReference type="SUPFAM" id="SSF48452">
    <property type="entry name" value="TPR-like"/>
    <property type="match status" value="2"/>
</dbReference>
<dbReference type="InterPro" id="IPR051685">
    <property type="entry name" value="Ycf3/AcsC/BcsC/TPR_MFPF"/>
</dbReference>
<feature type="signal peptide" evidence="4">
    <location>
        <begin position="1"/>
        <end position="18"/>
    </location>
</feature>
<comment type="caution">
    <text evidence="6">The sequence shown here is derived from an EMBL/GenBank/DDBJ whole genome shotgun (WGS) entry which is preliminary data.</text>
</comment>
<feature type="repeat" description="TPR" evidence="3">
    <location>
        <begin position="47"/>
        <end position="80"/>
    </location>
</feature>
<evidence type="ECO:0000313" key="7">
    <source>
        <dbReference type="Proteomes" id="UP000528457"/>
    </source>
</evidence>
<proteinExistence type="predicted"/>
<feature type="repeat" description="TPR" evidence="3">
    <location>
        <begin position="161"/>
        <end position="194"/>
    </location>
</feature>
<dbReference type="EMBL" id="JACHHT010000001">
    <property type="protein sequence ID" value="MBB6520073.1"/>
    <property type="molecule type" value="Genomic_DNA"/>
</dbReference>
<keyword evidence="2 3" id="KW-0802">TPR repeat</keyword>
<dbReference type="InParanoid" id="A0A7X0JR13"/>
<protein>
    <submittedName>
        <fullName evidence="6">Tetratricopeptide (TPR) repeat protein</fullName>
    </submittedName>
</protein>
<evidence type="ECO:0000259" key="5">
    <source>
        <dbReference type="Pfam" id="PF12862"/>
    </source>
</evidence>
<keyword evidence="4" id="KW-0732">Signal</keyword>
<evidence type="ECO:0000256" key="2">
    <source>
        <dbReference type="ARBA" id="ARBA00022803"/>
    </source>
</evidence>
<dbReference type="Proteomes" id="UP000528457">
    <property type="component" value="Unassembled WGS sequence"/>
</dbReference>
<dbReference type="PROSITE" id="PS50005">
    <property type="entry name" value="TPR"/>
    <property type="match status" value="2"/>
</dbReference>
<dbReference type="PANTHER" id="PTHR44943">
    <property type="entry name" value="CELLULOSE SYNTHASE OPERON PROTEIN C"/>
    <property type="match status" value="1"/>
</dbReference>
<feature type="chain" id="PRO_5030845853" evidence="4">
    <location>
        <begin position="19"/>
        <end position="311"/>
    </location>
</feature>
<sequence length="311" mass="34890">MRVTLCLIACLVSAGTFADCQSQLSIGNYETAIKHAEKTLTNNKASYTKYLCLGLAHQHLGRFQGAAQAFEKAISLAKTEHEKNDLYFDLSVAFKYLGQFDKSLAYIDKKLTFDRRTQNSSEMGISLATKAAILGDMGRNQEAITLAGEAIQYLERDTDRASTYNNIATGYSSLGDFKNAFKYIDLAIAIDRRQSTAGQKELAIHLMNKAYLYRQQEKYVEALATVNNSLRIIEKGGNRYWLMSGLIHRAKIYELSKDLDRALVDFQAAAKLANEIRAQELEYLLTKVAQLKAQGKAPSKENRKLITQLTR</sequence>